<keyword evidence="3 6" id="KW-0812">Transmembrane</keyword>
<dbReference type="PATRIC" id="fig|1392540.3.peg.420"/>
<evidence type="ECO:0000256" key="1">
    <source>
        <dbReference type="ARBA" id="ARBA00004651"/>
    </source>
</evidence>
<feature type="transmembrane region" description="Helical" evidence="6">
    <location>
        <begin position="92"/>
        <end position="117"/>
    </location>
</feature>
<name>V2TV65_9GAMM</name>
<evidence type="ECO:0000313" key="7">
    <source>
        <dbReference type="EMBL" id="ESK39990.1"/>
    </source>
</evidence>
<dbReference type="AlphaFoldDB" id="V2TV65"/>
<dbReference type="GO" id="GO:0005886">
    <property type="term" value="C:plasma membrane"/>
    <property type="evidence" value="ECO:0007669"/>
    <property type="project" value="UniProtKB-SubCell"/>
</dbReference>
<keyword evidence="8" id="KW-1185">Reference proteome</keyword>
<dbReference type="OrthoDB" id="6712880at2"/>
<evidence type="ECO:0000256" key="2">
    <source>
        <dbReference type="ARBA" id="ARBA00022475"/>
    </source>
</evidence>
<feature type="transmembrane region" description="Helical" evidence="6">
    <location>
        <begin position="34"/>
        <end position="53"/>
    </location>
</feature>
<dbReference type="Pfam" id="PF03788">
    <property type="entry name" value="LrgA"/>
    <property type="match status" value="1"/>
</dbReference>
<gene>
    <name evidence="7" type="ORF">P256_00429</name>
</gene>
<dbReference type="EMBL" id="AYER01000003">
    <property type="protein sequence ID" value="ESK39990.1"/>
    <property type="molecule type" value="Genomic_DNA"/>
</dbReference>
<dbReference type="HOGENOM" id="CLU_113736_3_0_6"/>
<evidence type="ECO:0000256" key="3">
    <source>
        <dbReference type="ARBA" id="ARBA00022692"/>
    </source>
</evidence>
<keyword evidence="2" id="KW-1003">Cell membrane</keyword>
<evidence type="ECO:0000256" key="4">
    <source>
        <dbReference type="ARBA" id="ARBA00022989"/>
    </source>
</evidence>
<sequence length="132" mass="14938">MNIKNLMITFIQLLSLLGFWFVGGLIQKALHLPISAGILGMFLLLFCLFFKILRIEHVEVGANAALRELVLFFLPIIVAVVQYKSLFINEGWQLAICIIAGTALVMLSTSLTIHFIYRFKDRKNNKALEAIK</sequence>
<accession>V2TV65</accession>
<organism evidence="7 8">
    <name type="scientific">Acinetobacter nectaris CIP 110549</name>
    <dbReference type="NCBI Taxonomy" id="1392540"/>
    <lineage>
        <taxon>Bacteria</taxon>
        <taxon>Pseudomonadati</taxon>
        <taxon>Pseudomonadota</taxon>
        <taxon>Gammaproteobacteria</taxon>
        <taxon>Moraxellales</taxon>
        <taxon>Moraxellaceae</taxon>
        <taxon>Acinetobacter</taxon>
    </lineage>
</organism>
<dbReference type="InterPro" id="IPR005538">
    <property type="entry name" value="LrgA/CidA"/>
</dbReference>
<reference evidence="7 8" key="1">
    <citation type="submission" date="2013-10" db="EMBL/GenBank/DDBJ databases">
        <title>The Genome Sequence of Acinetobacter nectaris CIP 110549.</title>
        <authorList>
            <consortium name="The Broad Institute Genomics Platform"/>
            <consortium name="The Broad Institute Genome Sequencing Center for Infectious Disease"/>
            <person name="Cerqueira G."/>
            <person name="Feldgarden M."/>
            <person name="Courvalin P."/>
            <person name="Grillot-Courvalin C."/>
            <person name="Clermont D."/>
            <person name="Rocha E."/>
            <person name="Yoon E.-J."/>
            <person name="Nemec A."/>
            <person name="Young S.K."/>
            <person name="Zeng Q."/>
            <person name="Gargeya S."/>
            <person name="Fitzgerald M."/>
            <person name="Abouelleil A."/>
            <person name="Alvarado L."/>
            <person name="Berlin A.M."/>
            <person name="Chapman S.B."/>
            <person name="Gainer-Dewar J."/>
            <person name="Goldberg J."/>
            <person name="Gnerre S."/>
            <person name="Griggs A."/>
            <person name="Gujja S."/>
            <person name="Hansen M."/>
            <person name="Howarth C."/>
            <person name="Imamovic A."/>
            <person name="Ireland A."/>
            <person name="Larimer J."/>
            <person name="McCowan C."/>
            <person name="Murphy C."/>
            <person name="Pearson M."/>
            <person name="Poon T.W."/>
            <person name="Priest M."/>
            <person name="Roberts A."/>
            <person name="Saif S."/>
            <person name="Shea T."/>
            <person name="Sykes S."/>
            <person name="Wortman J."/>
            <person name="Nusbaum C."/>
            <person name="Birren B."/>
        </authorList>
    </citation>
    <scope>NUCLEOTIDE SEQUENCE [LARGE SCALE GENOMIC DNA]</scope>
    <source>
        <strain evidence="7 8">CIP 110549</strain>
    </source>
</reference>
<evidence type="ECO:0000313" key="8">
    <source>
        <dbReference type="Proteomes" id="UP000023785"/>
    </source>
</evidence>
<evidence type="ECO:0008006" key="9">
    <source>
        <dbReference type="Google" id="ProtNLM"/>
    </source>
</evidence>
<comment type="caution">
    <text evidence="7">The sequence shown here is derived from an EMBL/GenBank/DDBJ whole genome shotgun (WGS) entry which is preliminary data.</text>
</comment>
<evidence type="ECO:0000256" key="6">
    <source>
        <dbReference type="SAM" id="Phobius"/>
    </source>
</evidence>
<comment type="subcellular location">
    <subcellularLocation>
        <location evidence="1">Cell membrane</location>
        <topology evidence="1">Multi-pass membrane protein</topology>
    </subcellularLocation>
</comment>
<dbReference type="RefSeq" id="WP_023272032.1">
    <property type="nucleotide sequence ID" value="NZ_KI530712.1"/>
</dbReference>
<dbReference type="eggNOG" id="COG1380">
    <property type="taxonomic scope" value="Bacteria"/>
</dbReference>
<dbReference type="PANTHER" id="PTHR33931">
    <property type="entry name" value="HOLIN-LIKE PROTEIN CIDA-RELATED"/>
    <property type="match status" value="1"/>
</dbReference>
<keyword evidence="4 6" id="KW-1133">Transmembrane helix</keyword>
<dbReference type="PANTHER" id="PTHR33931:SF2">
    <property type="entry name" value="HOLIN-LIKE PROTEIN CIDA"/>
    <property type="match status" value="1"/>
</dbReference>
<protein>
    <recommendedName>
        <fullName evidence="9">CidA/LrgA family protein</fullName>
    </recommendedName>
</protein>
<keyword evidence="5 6" id="KW-0472">Membrane</keyword>
<dbReference type="Proteomes" id="UP000023785">
    <property type="component" value="Unassembled WGS sequence"/>
</dbReference>
<proteinExistence type="predicted"/>
<feature type="transmembrane region" description="Helical" evidence="6">
    <location>
        <begin position="65"/>
        <end position="86"/>
    </location>
</feature>
<evidence type="ECO:0000256" key="5">
    <source>
        <dbReference type="ARBA" id="ARBA00023136"/>
    </source>
</evidence>
<dbReference type="STRING" id="1392540.P256_00429"/>